<protein>
    <submittedName>
        <fullName evidence="2">Uncharacterized protein</fullName>
    </submittedName>
</protein>
<comment type="caution">
    <text evidence="2">The sequence shown here is derived from an EMBL/GenBank/DDBJ whole genome shotgun (WGS) entry which is preliminary data.</text>
</comment>
<feature type="transmembrane region" description="Helical" evidence="1">
    <location>
        <begin position="98"/>
        <end position="119"/>
    </location>
</feature>
<proteinExistence type="predicted"/>
<reference evidence="2" key="1">
    <citation type="submission" date="2019-08" db="EMBL/GenBank/DDBJ databases">
        <authorList>
            <person name="Kucharzyk K."/>
            <person name="Murdoch R.W."/>
            <person name="Higgins S."/>
            <person name="Loffler F."/>
        </authorList>
    </citation>
    <scope>NUCLEOTIDE SEQUENCE</scope>
</reference>
<keyword evidence="1" id="KW-1133">Transmembrane helix</keyword>
<accession>A0A645FFS2</accession>
<evidence type="ECO:0000256" key="1">
    <source>
        <dbReference type="SAM" id="Phobius"/>
    </source>
</evidence>
<name>A0A645FFS2_9ZZZZ</name>
<dbReference type="AlphaFoldDB" id="A0A645FFS2"/>
<evidence type="ECO:0000313" key="2">
    <source>
        <dbReference type="EMBL" id="MPN12456.1"/>
    </source>
</evidence>
<feature type="transmembrane region" description="Helical" evidence="1">
    <location>
        <begin position="12"/>
        <end position="33"/>
    </location>
</feature>
<feature type="transmembrane region" description="Helical" evidence="1">
    <location>
        <begin position="45"/>
        <end position="65"/>
    </location>
</feature>
<sequence length="125" mass="14283">MPLKNAFKNKKNYIFGGILSFIGFLPFIIESILNIPALNSGGGEWYVYATGLIATLYFLIGFIWGDLYSANIRRKTKNWDGPLPEEVNTSAWNRRLPWWMATVLVVILLVVISLIFTFTGHYPYC</sequence>
<gene>
    <name evidence="2" type="ORF">SDC9_159774</name>
</gene>
<dbReference type="EMBL" id="VSSQ01058806">
    <property type="protein sequence ID" value="MPN12456.1"/>
    <property type="molecule type" value="Genomic_DNA"/>
</dbReference>
<keyword evidence="1" id="KW-0472">Membrane</keyword>
<organism evidence="2">
    <name type="scientific">bioreactor metagenome</name>
    <dbReference type="NCBI Taxonomy" id="1076179"/>
    <lineage>
        <taxon>unclassified sequences</taxon>
        <taxon>metagenomes</taxon>
        <taxon>ecological metagenomes</taxon>
    </lineage>
</organism>
<keyword evidence="1" id="KW-0812">Transmembrane</keyword>